<sequence length="162" mass="18449">MFDKFKVVRVVPVAPKKNLTFNSRKGPEMNEIPRESLSHRFGTGKSWKFRSNFDFDEPFDGRWVLLGGGRAERRDGGRKGGCGQKPALQQKQSLAKRPKFVWADPLQHPLGIERFPKLRPKEILRRSCSLLLCPCLVSCMSPGNEKGKNSPEAYDEKKKSTF</sequence>
<evidence type="ECO:0000313" key="2">
    <source>
        <dbReference type="EMBL" id="KAK6620995.1"/>
    </source>
</evidence>
<comment type="caution">
    <text evidence="2">The sequence shown here is derived from an EMBL/GenBank/DDBJ whole genome shotgun (WGS) entry which is preliminary data.</text>
</comment>
<proteinExistence type="predicted"/>
<dbReference type="EMBL" id="JAWJWE010000039">
    <property type="protein sequence ID" value="KAK6620995.1"/>
    <property type="molecule type" value="Genomic_DNA"/>
</dbReference>
<feature type="compositionally biased region" description="Basic and acidic residues" evidence="1">
    <location>
        <begin position="145"/>
        <end position="162"/>
    </location>
</feature>
<organism evidence="2 3">
    <name type="scientific">Polyplax serrata</name>
    <name type="common">Common mouse louse</name>
    <dbReference type="NCBI Taxonomy" id="468196"/>
    <lineage>
        <taxon>Eukaryota</taxon>
        <taxon>Metazoa</taxon>
        <taxon>Ecdysozoa</taxon>
        <taxon>Arthropoda</taxon>
        <taxon>Hexapoda</taxon>
        <taxon>Insecta</taxon>
        <taxon>Pterygota</taxon>
        <taxon>Neoptera</taxon>
        <taxon>Paraneoptera</taxon>
        <taxon>Psocodea</taxon>
        <taxon>Troctomorpha</taxon>
        <taxon>Phthiraptera</taxon>
        <taxon>Anoplura</taxon>
        <taxon>Polyplacidae</taxon>
        <taxon>Polyplax</taxon>
    </lineage>
</organism>
<evidence type="ECO:0000256" key="1">
    <source>
        <dbReference type="SAM" id="MobiDB-lite"/>
    </source>
</evidence>
<reference evidence="2 3" key="1">
    <citation type="submission" date="2023-10" db="EMBL/GenBank/DDBJ databases">
        <title>Genomes of two closely related lineages of the louse Polyplax serrata with different host specificities.</title>
        <authorList>
            <person name="Martinu J."/>
            <person name="Tarabai H."/>
            <person name="Stefka J."/>
            <person name="Hypsa V."/>
        </authorList>
    </citation>
    <scope>NUCLEOTIDE SEQUENCE [LARGE SCALE GENOMIC DNA]</scope>
    <source>
        <strain evidence="2">HR10_N</strain>
    </source>
</reference>
<name>A0AAN8NLX6_POLSC</name>
<feature type="region of interest" description="Disordered" evidence="1">
    <location>
        <begin position="141"/>
        <end position="162"/>
    </location>
</feature>
<feature type="region of interest" description="Disordered" evidence="1">
    <location>
        <begin position="71"/>
        <end position="94"/>
    </location>
</feature>
<protein>
    <submittedName>
        <fullName evidence="2">Uncharacterized protein</fullName>
    </submittedName>
</protein>
<dbReference type="AlphaFoldDB" id="A0AAN8NLX6"/>
<gene>
    <name evidence="2" type="ORF">RUM43_011298</name>
</gene>
<accession>A0AAN8NLX6</accession>
<dbReference type="Proteomes" id="UP001372834">
    <property type="component" value="Unassembled WGS sequence"/>
</dbReference>
<evidence type="ECO:0000313" key="3">
    <source>
        <dbReference type="Proteomes" id="UP001372834"/>
    </source>
</evidence>